<dbReference type="Pfam" id="PF13358">
    <property type="entry name" value="DDE_3"/>
    <property type="match status" value="1"/>
</dbReference>
<dbReference type="NCBIfam" id="NF033545">
    <property type="entry name" value="transpos_IS630"/>
    <property type="match status" value="1"/>
</dbReference>
<sequence>MPMISPFFIVLSDAEEFELSRRARRVRTEVRDARRARIILAAAGGASNAAIARAEGVHVDTVRKWRSRFAERGVPGLRDLSRTGRPAVFGDTVVAEVKALACQLPAETGVPLSRWSHHELAAEATSRGIVDTVSRSTVRRWLDADAIKPWQHRSWIFPRDRDFAFKAGRVLGLYDRVWDGEPLGPDDYVISADEKSQLQALQRRHPGLPPAPGRTRRVEFEYRRGGTLAYLAAYDVHHARVIGRCAPSTGIAPFTALVEQVMTTAPYASARRVFWVVDNGSSHNGAASMQRIRDAWPTARLVHLPVHASWLNQVEIYFSIVQRKVVKPQDFPDLTALENRLIAFQNRYNVTAHPFDWRFGRAALHGLLERLDRHEPAA</sequence>
<reference evidence="2" key="2">
    <citation type="submission" date="2020-09" db="EMBL/GenBank/DDBJ databases">
        <authorList>
            <person name="Sun Q."/>
            <person name="Zhou Y."/>
        </authorList>
    </citation>
    <scope>NUCLEOTIDE SEQUENCE</scope>
    <source>
        <strain evidence="2">CGMCC 1.8984</strain>
    </source>
</reference>
<dbReference type="Proteomes" id="UP000636956">
    <property type="component" value="Unassembled WGS sequence"/>
</dbReference>
<comment type="caution">
    <text evidence="2">The sequence shown here is derived from an EMBL/GenBank/DDBJ whole genome shotgun (WGS) entry which is preliminary data.</text>
</comment>
<dbReference type="InterPro" id="IPR047655">
    <property type="entry name" value="Transpos_IS630-like"/>
</dbReference>
<gene>
    <name evidence="2" type="ORF">GCM10011372_32130</name>
</gene>
<dbReference type="InterPro" id="IPR009057">
    <property type="entry name" value="Homeodomain-like_sf"/>
</dbReference>
<proteinExistence type="predicted"/>
<protein>
    <submittedName>
        <fullName evidence="2">IS630 family transposase</fullName>
    </submittedName>
</protein>
<dbReference type="EMBL" id="BMMD01000023">
    <property type="protein sequence ID" value="GGJ91188.1"/>
    <property type="molecule type" value="Genomic_DNA"/>
</dbReference>
<keyword evidence="3" id="KW-1185">Reference proteome</keyword>
<organism evidence="2 3">
    <name type="scientific">Agromyces bauzanensis</name>
    <dbReference type="NCBI Taxonomy" id="1308924"/>
    <lineage>
        <taxon>Bacteria</taxon>
        <taxon>Bacillati</taxon>
        <taxon>Actinomycetota</taxon>
        <taxon>Actinomycetes</taxon>
        <taxon>Micrococcales</taxon>
        <taxon>Microbacteriaceae</taxon>
        <taxon>Agromyces</taxon>
    </lineage>
</organism>
<dbReference type="InterPro" id="IPR038717">
    <property type="entry name" value="Tc1-like_DDE_dom"/>
</dbReference>
<accession>A0A917UWT7</accession>
<name>A0A917UWT7_9MICO</name>
<evidence type="ECO:0000259" key="1">
    <source>
        <dbReference type="Pfam" id="PF13358"/>
    </source>
</evidence>
<evidence type="ECO:0000313" key="3">
    <source>
        <dbReference type="Proteomes" id="UP000636956"/>
    </source>
</evidence>
<dbReference type="AlphaFoldDB" id="A0A917UWT7"/>
<evidence type="ECO:0000313" key="2">
    <source>
        <dbReference type="EMBL" id="GGJ91188.1"/>
    </source>
</evidence>
<dbReference type="Pfam" id="PF13565">
    <property type="entry name" value="HTH_32"/>
    <property type="match status" value="1"/>
</dbReference>
<feature type="domain" description="Tc1-like transposase DDE" evidence="1">
    <location>
        <begin position="191"/>
        <end position="337"/>
    </location>
</feature>
<dbReference type="SUPFAM" id="SSF46689">
    <property type="entry name" value="Homeodomain-like"/>
    <property type="match status" value="1"/>
</dbReference>
<reference evidence="2" key="1">
    <citation type="journal article" date="2014" name="Int. J. Syst. Evol. Microbiol.">
        <title>Complete genome sequence of Corynebacterium casei LMG S-19264T (=DSM 44701T), isolated from a smear-ripened cheese.</title>
        <authorList>
            <consortium name="US DOE Joint Genome Institute (JGI-PGF)"/>
            <person name="Walter F."/>
            <person name="Albersmeier A."/>
            <person name="Kalinowski J."/>
            <person name="Ruckert C."/>
        </authorList>
    </citation>
    <scope>NUCLEOTIDE SEQUENCE</scope>
    <source>
        <strain evidence="2">CGMCC 1.8984</strain>
    </source>
</reference>